<dbReference type="AlphaFoldDB" id="A0A9E8NH03"/>
<organism evidence="1 2">
    <name type="scientific">Dyadobacter pollutisoli</name>
    <dbReference type="NCBI Taxonomy" id="2910158"/>
    <lineage>
        <taxon>Bacteria</taxon>
        <taxon>Pseudomonadati</taxon>
        <taxon>Bacteroidota</taxon>
        <taxon>Cytophagia</taxon>
        <taxon>Cytophagales</taxon>
        <taxon>Spirosomataceae</taxon>
        <taxon>Dyadobacter</taxon>
    </lineage>
</organism>
<dbReference type="EMBL" id="CP112998">
    <property type="protein sequence ID" value="WAC14811.1"/>
    <property type="molecule type" value="Genomic_DNA"/>
</dbReference>
<keyword evidence="2" id="KW-1185">Reference proteome</keyword>
<gene>
    <name evidence="1" type="ORF">ON006_12770</name>
</gene>
<accession>A0A9E8NH03</accession>
<evidence type="ECO:0000313" key="1">
    <source>
        <dbReference type="EMBL" id="WAC14811.1"/>
    </source>
</evidence>
<dbReference type="Proteomes" id="UP001164653">
    <property type="component" value="Chromosome"/>
</dbReference>
<evidence type="ECO:0000313" key="2">
    <source>
        <dbReference type="Proteomes" id="UP001164653"/>
    </source>
</evidence>
<reference evidence="1" key="1">
    <citation type="submission" date="2022-11" db="EMBL/GenBank/DDBJ databases">
        <title>Dyadobacter pollutisoli sp. nov., isolated from plastic dumped soil.</title>
        <authorList>
            <person name="Kim J.M."/>
            <person name="Kim K.R."/>
            <person name="Lee J.K."/>
            <person name="Hao L."/>
            <person name="Jeon C.O."/>
        </authorList>
    </citation>
    <scope>NUCLEOTIDE SEQUENCE</scope>
    <source>
        <strain evidence="1">U1</strain>
    </source>
</reference>
<proteinExistence type="predicted"/>
<name>A0A9E8NH03_9BACT</name>
<dbReference type="KEGG" id="dpf:ON006_12770"/>
<sequence>MNIPSTMNGFFGSHFIKSLAAVLLTIGTTMAQDSIKVSYSQEADTLVKQRFIDRYENVFMTKVPTRQMFKVSAVGSEVQGTGFNFAYEYKVLPSLSLEASIYTQLSRFNGGLANELLHFDSRAVNVWANAKARWYYNMNKRINKGLNANNFSGVYIGASYEQSVYMQNFSANKNGTRFGLLYGFQNRIFNHGFTDFSIGLYQRDLGQFYDFEGASAPWAVKNFVLGTQFNIGLAVGDWKKAKTTPLCDVLFCDELIRGHWKVQAPNIVLGFTNQIVRSEVAYERAIGNTPLSAQADVGVNLFHQSFSGGTHFTYFSAGANLALRYYFLQRYQARHGKGGGNFSGPYASLIASYIRGSYNSSSIFQPDGGMDEVVNNLNATAALGYQQRLFKRLYIDLSLFYLKPVKSPSFVIGGSRPYFSSKMTIGFTF</sequence>
<dbReference type="RefSeq" id="WP_244820178.1">
    <property type="nucleotide sequence ID" value="NZ_CP112998.1"/>
</dbReference>
<protein>
    <submittedName>
        <fullName evidence="1">Uncharacterized protein</fullName>
    </submittedName>
</protein>